<dbReference type="PANTHER" id="PTHR23416">
    <property type="entry name" value="SIALIC ACID SYNTHASE-RELATED"/>
    <property type="match status" value="1"/>
</dbReference>
<dbReference type="Gene3D" id="2.160.10.10">
    <property type="entry name" value="Hexapeptide repeat proteins"/>
    <property type="match status" value="1"/>
</dbReference>
<dbReference type="Proteomes" id="UP000027466">
    <property type="component" value="Unassembled WGS sequence"/>
</dbReference>
<proteinExistence type="predicted"/>
<dbReference type="InterPro" id="IPR011004">
    <property type="entry name" value="Trimer_LpxA-like_sf"/>
</dbReference>
<gene>
    <name evidence="1" type="ORF">BG61_08105</name>
</gene>
<organism evidence="1 2">
    <name type="scientific">Caballeronia glathei</name>
    <dbReference type="NCBI Taxonomy" id="60547"/>
    <lineage>
        <taxon>Bacteria</taxon>
        <taxon>Pseudomonadati</taxon>
        <taxon>Pseudomonadota</taxon>
        <taxon>Betaproteobacteria</taxon>
        <taxon>Burkholderiales</taxon>
        <taxon>Burkholderiaceae</taxon>
        <taxon>Caballeronia</taxon>
    </lineage>
</organism>
<keyword evidence="1" id="KW-0808">Transferase</keyword>
<dbReference type="SUPFAM" id="SSF51161">
    <property type="entry name" value="Trimeric LpxA-like enzymes"/>
    <property type="match status" value="1"/>
</dbReference>
<protein>
    <submittedName>
        <fullName evidence="1">Transferase</fullName>
    </submittedName>
</protein>
<comment type="caution">
    <text evidence="1">The sequence shown here is derived from an EMBL/GenBank/DDBJ whole genome shotgun (WGS) entry which is preliminary data.</text>
</comment>
<dbReference type="STRING" id="60547.GCA_000751215_00705"/>
<dbReference type="GO" id="GO:0016740">
    <property type="term" value="F:transferase activity"/>
    <property type="evidence" value="ECO:0007669"/>
    <property type="project" value="UniProtKB-KW"/>
</dbReference>
<dbReference type="EMBL" id="JFHC01000015">
    <property type="protein sequence ID" value="KDR42536.1"/>
    <property type="molecule type" value="Genomic_DNA"/>
</dbReference>
<reference evidence="1 2" key="1">
    <citation type="submission" date="2014-03" db="EMBL/GenBank/DDBJ databases">
        <title>Draft Genome Sequences of Four Burkholderia Strains.</title>
        <authorList>
            <person name="Liu X.Y."/>
            <person name="Li C.X."/>
            <person name="Xu J.H."/>
        </authorList>
    </citation>
    <scope>NUCLEOTIDE SEQUENCE [LARGE SCALE GENOMIC DNA]</scope>
    <source>
        <strain evidence="1 2">DSM 50014</strain>
    </source>
</reference>
<dbReference type="AlphaFoldDB" id="A0A069PYP5"/>
<accession>A0A069PYP5</accession>
<name>A0A069PYP5_9BURK</name>
<dbReference type="InterPro" id="IPR051159">
    <property type="entry name" value="Hexapeptide_acetyltransf"/>
</dbReference>
<sequence length="164" mass="16944">MRFPLANTVIGALPATRMFSVKRALLRLLGFELAPGCRIAGGVKFFGKGQVEIGRDTWIGLDCTFIVAPDAPVKIGARCDIAPQTIFHTGSHLIGDGRRRAGAGYSKAIGVGDGSWVGTRCTLLAGVTIGAGSIVAGGATVIPGDYPPDVLLAGCPAVVKRELK</sequence>
<evidence type="ECO:0000313" key="1">
    <source>
        <dbReference type="EMBL" id="KDR42536.1"/>
    </source>
</evidence>
<keyword evidence="2" id="KW-1185">Reference proteome</keyword>
<evidence type="ECO:0000313" key="2">
    <source>
        <dbReference type="Proteomes" id="UP000027466"/>
    </source>
</evidence>